<dbReference type="CDD" id="cd17574">
    <property type="entry name" value="REC_OmpR"/>
    <property type="match status" value="1"/>
</dbReference>
<dbReference type="Pfam" id="PF00072">
    <property type="entry name" value="Response_reg"/>
    <property type="match status" value="1"/>
</dbReference>
<feature type="domain" description="Response regulatory" evidence="6">
    <location>
        <begin position="3"/>
        <end position="117"/>
    </location>
</feature>
<dbReference type="Gene3D" id="6.10.250.690">
    <property type="match status" value="1"/>
</dbReference>
<reference evidence="8 9" key="1">
    <citation type="submission" date="2020-08" db="EMBL/GenBank/DDBJ databases">
        <title>Genomic Encyclopedia of Type Strains, Phase IV (KMG-IV): sequencing the most valuable type-strain genomes for metagenomic binning, comparative biology and taxonomic classification.</title>
        <authorList>
            <person name="Goeker M."/>
        </authorList>
    </citation>
    <scope>NUCLEOTIDE SEQUENCE [LARGE SCALE GENOMIC DNA]</scope>
    <source>
        <strain evidence="8 9">DSM 26718</strain>
    </source>
</reference>
<feature type="modified residue" description="4-aspartylphosphate" evidence="4">
    <location>
        <position position="52"/>
    </location>
</feature>
<dbReference type="GO" id="GO:0000156">
    <property type="term" value="F:phosphorelay response regulator activity"/>
    <property type="evidence" value="ECO:0007669"/>
    <property type="project" value="TreeGrafter"/>
</dbReference>
<feature type="domain" description="OmpR/PhoB-type" evidence="7">
    <location>
        <begin position="127"/>
        <end position="224"/>
    </location>
</feature>
<dbReference type="GO" id="GO:0032993">
    <property type="term" value="C:protein-DNA complex"/>
    <property type="evidence" value="ECO:0007669"/>
    <property type="project" value="TreeGrafter"/>
</dbReference>
<dbReference type="GO" id="GO:0006355">
    <property type="term" value="P:regulation of DNA-templated transcription"/>
    <property type="evidence" value="ECO:0007669"/>
    <property type="project" value="InterPro"/>
</dbReference>
<dbReference type="AlphaFoldDB" id="A0A7W9T0N9"/>
<proteinExistence type="predicted"/>
<dbReference type="InterPro" id="IPR036388">
    <property type="entry name" value="WH-like_DNA-bd_sf"/>
</dbReference>
<dbReference type="Pfam" id="PF00486">
    <property type="entry name" value="Trans_reg_C"/>
    <property type="match status" value="1"/>
</dbReference>
<keyword evidence="1 4" id="KW-0597">Phosphoprotein</keyword>
<dbReference type="Gene3D" id="3.40.50.2300">
    <property type="match status" value="1"/>
</dbReference>
<evidence type="ECO:0000256" key="5">
    <source>
        <dbReference type="PROSITE-ProRule" id="PRU01091"/>
    </source>
</evidence>
<dbReference type="InterPro" id="IPR001867">
    <property type="entry name" value="OmpR/PhoB-type_DNA-bd"/>
</dbReference>
<keyword evidence="3 5" id="KW-0238">DNA-binding</keyword>
<dbReference type="SUPFAM" id="SSF52172">
    <property type="entry name" value="CheY-like"/>
    <property type="match status" value="1"/>
</dbReference>
<dbReference type="InterPro" id="IPR011006">
    <property type="entry name" value="CheY-like_superfamily"/>
</dbReference>
<evidence type="ECO:0000313" key="9">
    <source>
        <dbReference type="Proteomes" id="UP000532746"/>
    </source>
</evidence>
<organism evidence="8 9">
    <name type="scientific">Hymenobacter luteus</name>
    <dbReference type="NCBI Taxonomy" id="1411122"/>
    <lineage>
        <taxon>Bacteria</taxon>
        <taxon>Pseudomonadati</taxon>
        <taxon>Bacteroidota</taxon>
        <taxon>Cytophagia</taxon>
        <taxon>Cytophagales</taxon>
        <taxon>Hymenobacteraceae</taxon>
        <taxon>Hymenobacter</taxon>
    </lineage>
</organism>
<dbReference type="SMART" id="SM00448">
    <property type="entry name" value="REC"/>
    <property type="match status" value="1"/>
</dbReference>
<keyword evidence="2" id="KW-0902">Two-component regulatory system</keyword>
<feature type="DNA-binding region" description="OmpR/PhoB-type" evidence="5">
    <location>
        <begin position="127"/>
        <end position="224"/>
    </location>
</feature>
<dbReference type="Gene3D" id="1.10.10.10">
    <property type="entry name" value="Winged helix-like DNA-binding domain superfamily/Winged helix DNA-binding domain"/>
    <property type="match status" value="1"/>
</dbReference>
<keyword evidence="9" id="KW-1185">Reference proteome</keyword>
<evidence type="ECO:0000256" key="3">
    <source>
        <dbReference type="ARBA" id="ARBA00023125"/>
    </source>
</evidence>
<dbReference type="GO" id="GO:0000976">
    <property type="term" value="F:transcription cis-regulatory region binding"/>
    <property type="evidence" value="ECO:0007669"/>
    <property type="project" value="TreeGrafter"/>
</dbReference>
<evidence type="ECO:0000256" key="1">
    <source>
        <dbReference type="ARBA" id="ARBA00022553"/>
    </source>
</evidence>
<dbReference type="CDD" id="cd00383">
    <property type="entry name" value="trans_reg_C"/>
    <property type="match status" value="1"/>
</dbReference>
<evidence type="ECO:0000256" key="4">
    <source>
        <dbReference type="PROSITE-ProRule" id="PRU00169"/>
    </source>
</evidence>
<evidence type="ECO:0000313" key="8">
    <source>
        <dbReference type="EMBL" id="MBB6059416.1"/>
    </source>
</evidence>
<dbReference type="PROSITE" id="PS51755">
    <property type="entry name" value="OMPR_PHOB"/>
    <property type="match status" value="1"/>
</dbReference>
<dbReference type="SMART" id="SM00862">
    <property type="entry name" value="Trans_reg_C"/>
    <property type="match status" value="1"/>
</dbReference>
<accession>A0A7W9T0N9</accession>
<dbReference type="PROSITE" id="PS50110">
    <property type="entry name" value="RESPONSE_REGULATORY"/>
    <property type="match status" value="1"/>
</dbReference>
<evidence type="ECO:0000259" key="6">
    <source>
        <dbReference type="PROSITE" id="PS50110"/>
    </source>
</evidence>
<dbReference type="EMBL" id="JACHGG010000003">
    <property type="protein sequence ID" value="MBB6059416.1"/>
    <property type="molecule type" value="Genomic_DNA"/>
</dbReference>
<dbReference type="PANTHER" id="PTHR48111">
    <property type="entry name" value="REGULATOR OF RPOS"/>
    <property type="match status" value="1"/>
</dbReference>
<name>A0A7W9T0N9_9BACT</name>
<protein>
    <submittedName>
        <fullName evidence="8">DNA-binding response OmpR family regulator</fullName>
    </submittedName>
</protein>
<sequence length="224" mass="25708">MPTILLVEDELSLAFIVQDNLESRGFRVVHAADGYAGLALFRQAKPDLVVADVMMPRLDGFALAEQLRREHGTVPIIFLTARGQTADVVRGFEIGGSDYVRKPFSIEELVVRIQARLQSSNQPLMAPALLRIGQYEFDYPHQRLSRPGHTQELTHREAEVLYHLYTQRNQVLERRTVLQALWGDDTYFNGRSLDVYITRLRRYLMADEQVHIVNVRGIGYKLML</sequence>
<dbReference type="InterPro" id="IPR039420">
    <property type="entry name" value="WalR-like"/>
</dbReference>
<evidence type="ECO:0000259" key="7">
    <source>
        <dbReference type="PROSITE" id="PS51755"/>
    </source>
</evidence>
<dbReference type="GO" id="GO:0005829">
    <property type="term" value="C:cytosol"/>
    <property type="evidence" value="ECO:0007669"/>
    <property type="project" value="TreeGrafter"/>
</dbReference>
<dbReference type="RefSeq" id="WP_183404114.1">
    <property type="nucleotide sequence ID" value="NZ_JACHGG010000003.1"/>
</dbReference>
<comment type="caution">
    <text evidence="8">The sequence shown here is derived from an EMBL/GenBank/DDBJ whole genome shotgun (WGS) entry which is preliminary data.</text>
</comment>
<dbReference type="PANTHER" id="PTHR48111:SF40">
    <property type="entry name" value="PHOSPHATE REGULON TRANSCRIPTIONAL REGULATORY PROTEIN PHOB"/>
    <property type="match status" value="1"/>
</dbReference>
<dbReference type="InterPro" id="IPR001789">
    <property type="entry name" value="Sig_transdc_resp-reg_receiver"/>
</dbReference>
<gene>
    <name evidence="8" type="ORF">HNQ93_002276</name>
</gene>
<dbReference type="Proteomes" id="UP000532746">
    <property type="component" value="Unassembled WGS sequence"/>
</dbReference>
<evidence type="ECO:0000256" key="2">
    <source>
        <dbReference type="ARBA" id="ARBA00023012"/>
    </source>
</evidence>